<keyword evidence="3" id="KW-1185">Reference proteome</keyword>
<sequence>MLLTDDETEVDDSQTLKHTPQTGAHLFDRDPLKHFFRWSLKPDSCLCFDPEANRYNPLYYYDEWTRCFGFPRSAHMVMDKSSGTLPSWEQTLVSAASTQEHLNRAAGSVGRLLALKPYREGPVKALLPCESLTAFFVTERHILTATQLLPDLSEQVTWIFTTKALAAFDTTIKLGENAYLAHLREANSHLGIALFEVEDAPPCPRFFRPEARLPFNPQSDLLPEQRLALTTAVVGYHSRLTLSDALQHYDSIPPNERFAMRPPLETELSVPLDYKALALGKVTELISFEGLPPTVLGISNSCSHGSRGAPLMFVEFDSGVLPPPGQRTDHLPLPEIMSPSPDPTAKRNEEPAERRECPPPNTIMPSGGRPLLPEPCPAPSASPLLVAGAPIEDLLAHPRFLGIVIGGQVQKNQNLAISVFDLDFVSFYQQTVVPAMTKGNGPEKQELPPPCGRP</sequence>
<accession>A0ABQ8UM91</accession>
<feature type="region of interest" description="Disordered" evidence="1">
    <location>
        <begin position="323"/>
        <end position="369"/>
    </location>
</feature>
<evidence type="ECO:0000313" key="2">
    <source>
        <dbReference type="EMBL" id="KAJ4459577.1"/>
    </source>
</evidence>
<evidence type="ECO:0000313" key="3">
    <source>
        <dbReference type="Proteomes" id="UP001141327"/>
    </source>
</evidence>
<comment type="caution">
    <text evidence="2">The sequence shown here is derived from an EMBL/GenBank/DDBJ whole genome shotgun (WGS) entry which is preliminary data.</text>
</comment>
<feature type="region of interest" description="Disordered" evidence="1">
    <location>
        <begin position="1"/>
        <end position="23"/>
    </location>
</feature>
<feature type="compositionally biased region" description="Acidic residues" evidence="1">
    <location>
        <begin position="1"/>
        <end position="12"/>
    </location>
</feature>
<name>A0ABQ8UM91_9EUKA</name>
<gene>
    <name evidence="2" type="ORF">PAPYR_4301</name>
</gene>
<evidence type="ECO:0000256" key="1">
    <source>
        <dbReference type="SAM" id="MobiDB-lite"/>
    </source>
</evidence>
<reference evidence="2" key="1">
    <citation type="journal article" date="2022" name="bioRxiv">
        <title>Genomics of Preaxostyla Flagellates Illuminates Evolutionary Transitions and the Path Towards Mitochondrial Loss.</title>
        <authorList>
            <person name="Novak L.V.F."/>
            <person name="Treitli S.C."/>
            <person name="Pyrih J."/>
            <person name="Halakuc P."/>
            <person name="Pipaliya S.V."/>
            <person name="Vacek V."/>
            <person name="Brzon O."/>
            <person name="Soukal P."/>
            <person name="Eme L."/>
            <person name="Dacks J.B."/>
            <person name="Karnkowska A."/>
            <person name="Elias M."/>
            <person name="Hampl V."/>
        </authorList>
    </citation>
    <scope>NUCLEOTIDE SEQUENCE</scope>
    <source>
        <strain evidence="2">RCP-MX</strain>
    </source>
</reference>
<feature type="compositionally biased region" description="Basic and acidic residues" evidence="1">
    <location>
        <begin position="344"/>
        <end position="357"/>
    </location>
</feature>
<protein>
    <submittedName>
        <fullName evidence="2">Uncharacterized protein</fullName>
    </submittedName>
</protein>
<dbReference type="EMBL" id="JAPMOS010000018">
    <property type="protein sequence ID" value="KAJ4459577.1"/>
    <property type="molecule type" value="Genomic_DNA"/>
</dbReference>
<proteinExistence type="predicted"/>
<dbReference type="Proteomes" id="UP001141327">
    <property type="component" value="Unassembled WGS sequence"/>
</dbReference>
<organism evidence="2 3">
    <name type="scientific">Paratrimastix pyriformis</name>
    <dbReference type="NCBI Taxonomy" id="342808"/>
    <lineage>
        <taxon>Eukaryota</taxon>
        <taxon>Metamonada</taxon>
        <taxon>Preaxostyla</taxon>
        <taxon>Paratrimastigidae</taxon>
        <taxon>Paratrimastix</taxon>
    </lineage>
</organism>